<name>D4P7S6_9CAUD</name>
<keyword evidence="2" id="KW-1185">Reference proteome</keyword>
<gene>
    <name evidence="1" type="ORF">Poco6gene058</name>
</gene>
<reference evidence="1 2" key="1">
    <citation type="journal article" date="2011" name="Appl. Environ. Microbiol.">
        <title>Genomic and functional analyses of Rhodococcus equi phages ReqiPepy6, ReqiPoco6, ReqiPine5, and ReqiDocB7.</title>
        <authorList>
            <person name="Summer E.J."/>
            <person name="Liu M."/>
            <person name="Gill J.J."/>
            <person name="Grant M."/>
            <person name="Chan-Cortes T.N."/>
            <person name="Ferguson L."/>
            <person name="Janes C."/>
            <person name="Lange K."/>
            <person name="Bertoli M."/>
            <person name="Moore C."/>
            <person name="Orchard R.C."/>
            <person name="Cohen N."/>
            <person name="Young R."/>
        </authorList>
    </citation>
    <scope>NUCLEOTIDE SEQUENCE [LARGE SCALE GENOMIC DNA]</scope>
</reference>
<sequence>MCNYPGPMMVSIGDSVPEETWNRIKLQCALNLYGRMIPVVQEGVRGVGNAFSAMAKAVRSVDFGPVAKKLESLKIPYNVDESLHMRGFDINSDMIEYDGIPPIDMDDYIFDEGYSYSDIDGIRGDTHA</sequence>
<protein>
    <submittedName>
        <fullName evidence="1">Gp058</fullName>
    </submittedName>
</protein>
<dbReference type="Proteomes" id="UP000001057">
    <property type="component" value="Segment"/>
</dbReference>
<accession>D4P7S6</accession>
<evidence type="ECO:0000313" key="2">
    <source>
        <dbReference type="Proteomes" id="UP000001057"/>
    </source>
</evidence>
<dbReference type="KEGG" id="vg:18559768"/>
<dbReference type="GeneID" id="18559768"/>
<dbReference type="EMBL" id="GU580942">
    <property type="protein sequence ID" value="ADD81056.1"/>
    <property type="molecule type" value="Genomic_DNA"/>
</dbReference>
<proteinExistence type="predicted"/>
<dbReference type="RefSeq" id="YP_009012639.1">
    <property type="nucleotide sequence ID" value="NC_023694.1"/>
</dbReference>
<dbReference type="OrthoDB" id="36783at10239"/>
<organism evidence="1 2">
    <name type="scientific">Rhodococcus phage ReqiPoco6</name>
    <dbReference type="NCBI Taxonomy" id="691964"/>
    <lineage>
        <taxon>Viruses</taxon>
        <taxon>Duplodnaviria</taxon>
        <taxon>Heunggongvirae</taxon>
        <taxon>Uroviricota</taxon>
        <taxon>Caudoviricetes</taxon>
        <taxon>Pepyhexavirus</taxon>
        <taxon>Pepyhexavirus poco6</taxon>
    </lineage>
</organism>
<evidence type="ECO:0000313" key="1">
    <source>
        <dbReference type="EMBL" id="ADD81056.1"/>
    </source>
</evidence>